<dbReference type="Proteomes" id="UP000060787">
    <property type="component" value="Chromosome"/>
</dbReference>
<feature type="transmembrane region" description="Helical" evidence="2">
    <location>
        <begin position="71"/>
        <end position="93"/>
    </location>
</feature>
<evidence type="ECO:0000256" key="1">
    <source>
        <dbReference type="SAM" id="MobiDB-lite"/>
    </source>
</evidence>
<evidence type="ECO:0000256" key="2">
    <source>
        <dbReference type="SAM" id="Phobius"/>
    </source>
</evidence>
<evidence type="ECO:0008006" key="5">
    <source>
        <dbReference type="Google" id="ProtNLM"/>
    </source>
</evidence>
<evidence type="ECO:0000313" key="4">
    <source>
        <dbReference type="Proteomes" id="UP000060787"/>
    </source>
</evidence>
<feature type="region of interest" description="Disordered" evidence="1">
    <location>
        <begin position="1"/>
        <end position="23"/>
    </location>
</feature>
<dbReference type="RefSeq" id="WP_237051757.1">
    <property type="nucleotide sequence ID" value="NZ_CP011129.1"/>
</dbReference>
<keyword evidence="2" id="KW-0472">Membrane</keyword>
<keyword evidence="2" id="KW-1133">Transmembrane helix</keyword>
<accession>A0A0S2F8X5</accession>
<feature type="transmembrane region" description="Helical" evidence="2">
    <location>
        <begin position="143"/>
        <end position="162"/>
    </location>
</feature>
<feature type="transmembrane region" description="Helical" evidence="2">
    <location>
        <begin position="105"/>
        <end position="123"/>
    </location>
</feature>
<gene>
    <name evidence="3" type="ORF">LA76x_1855</name>
</gene>
<reference evidence="3 4" key="1">
    <citation type="journal article" date="2015" name="BMC Genomics">
        <title>Comparative genomics and metabolic profiling of the genus Lysobacter.</title>
        <authorList>
            <person name="de Bruijn I."/>
            <person name="Cheng X."/>
            <person name="de Jager V."/>
            <person name="Exposito R.G."/>
            <person name="Watrous J."/>
            <person name="Patel N."/>
            <person name="Postma J."/>
            <person name="Dorrestein P.C."/>
            <person name="Kobayashi D."/>
            <person name="Raaijmakers J.M."/>
        </authorList>
    </citation>
    <scope>NUCLEOTIDE SEQUENCE [LARGE SCALE GENOMIC DNA]</scope>
    <source>
        <strain evidence="3 4">76</strain>
    </source>
</reference>
<sequence length="224" mass="22971">MKRSSNPNTGPAAAAGTDAANTGAGKRRGRMQALALAAALCCLGALLGFGAALEGYSHRLHPPGLLGADGIAHAAAFNLLGFVVPGLLLAVVAWRLRERLRSAGAMARIGAWLWCLSALAWAAQGGLALDPTDLDAPASRLHATAWMLWWLAFVAGAALLAIGARGLQAWRGLISVEVLSGALVLVAVLGADIGVLPAPIAQRLALLIWLVAYVATARGERPGN</sequence>
<dbReference type="AlphaFoldDB" id="A0A0S2F8X5"/>
<keyword evidence="2" id="KW-0812">Transmembrane</keyword>
<feature type="transmembrane region" description="Helical" evidence="2">
    <location>
        <begin position="174"/>
        <end position="194"/>
    </location>
</feature>
<dbReference type="PATRIC" id="fig|84531.8.peg.1881"/>
<name>A0A0S2F8X5_LYSAN</name>
<feature type="transmembrane region" description="Helical" evidence="2">
    <location>
        <begin position="200"/>
        <end position="217"/>
    </location>
</feature>
<keyword evidence="4" id="KW-1185">Reference proteome</keyword>
<proteinExistence type="predicted"/>
<evidence type="ECO:0000313" key="3">
    <source>
        <dbReference type="EMBL" id="ALN80007.1"/>
    </source>
</evidence>
<dbReference type="eggNOG" id="ENOG5031DZX">
    <property type="taxonomic scope" value="Bacteria"/>
</dbReference>
<feature type="transmembrane region" description="Helical" evidence="2">
    <location>
        <begin position="33"/>
        <end position="51"/>
    </location>
</feature>
<dbReference type="KEGG" id="lab:LA76x_1855"/>
<organism evidence="3 4">
    <name type="scientific">Lysobacter antibioticus</name>
    <dbReference type="NCBI Taxonomy" id="84531"/>
    <lineage>
        <taxon>Bacteria</taxon>
        <taxon>Pseudomonadati</taxon>
        <taxon>Pseudomonadota</taxon>
        <taxon>Gammaproteobacteria</taxon>
        <taxon>Lysobacterales</taxon>
        <taxon>Lysobacteraceae</taxon>
        <taxon>Lysobacter</taxon>
    </lineage>
</organism>
<dbReference type="EMBL" id="CP011129">
    <property type="protein sequence ID" value="ALN80007.1"/>
    <property type="molecule type" value="Genomic_DNA"/>
</dbReference>
<protein>
    <recommendedName>
        <fullName evidence="5">DUF998 domain-containing protein</fullName>
    </recommendedName>
</protein>